<proteinExistence type="evidence at transcript level"/>
<sequence>MDLQRLRIPIQVEFLAFIADEVALSCIHVASSSGSGGRQRPPLALTSSTSGAWADPDHEATAAQQRDRVSPVPCATPLQCPNQPSKPMVSSCSASLSSLEL</sequence>
<name>F2DD39_HORVV</name>
<dbReference type="AlphaFoldDB" id="F2DD39"/>
<reference evidence="2" key="1">
    <citation type="journal article" date="2011" name="Plant Physiol.">
        <title>Comprehensive sequence analysis of 24,783 barley full-length cDNAs derived from 12 clone libraries.</title>
        <authorList>
            <person name="Matsumoto T."/>
            <person name="Tanaka T."/>
            <person name="Sakai H."/>
            <person name="Amano N."/>
            <person name="Kanamori H."/>
            <person name="Kurita K."/>
            <person name="Kikuta A."/>
            <person name="Kamiya K."/>
            <person name="Yamamoto M."/>
            <person name="Ikawa H."/>
            <person name="Fujii N."/>
            <person name="Hori K."/>
            <person name="Itoh T."/>
            <person name="Sato K."/>
        </authorList>
    </citation>
    <scope>NUCLEOTIDE SEQUENCE</scope>
    <source>
        <tissue evidence="2">Leaf</tissue>
    </source>
</reference>
<evidence type="ECO:0000256" key="1">
    <source>
        <dbReference type="SAM" id="MobiDB-lite"/>
    </source>
</evidence>
<feature type="compositionally biased region" description="Basic and acidic residues" evidence="1">
    <location>
        <begin position="55"/>
        <end position="69"/>
    </location>
</feature>
<organism evidence="2">
    <name type="scientific">Hordeum vulgare subsp. vulgare</name>
    <name type="common">Domesticated barley</name>
    <dbReference type="NCBI Taxonomy" id="112509"/>
    <lineage>
        <taxon>Eukaryota</taxon>
        <taxon>Viridiplantae</taxon>
        <taxon>Streptophyta</taxon>
        <taxon>Embryophyta</taxon>
        <taxon>Tracheophyta</taxon>
        <taxon>Spermatophyta</taxon>
        <taxon>Magnoliopsida</taxon>
        <taxon>Liliopsida</taxon>
        <taxon>Poales</taxon>
        <taxon>Poaceae</taxon>
        <taxon>BOP clade</taxon>
        <taxon>Pooideae</taxon>
        <taxon>Triticodae</taxon>
        <taxon>Triticeae</taxon>
        <taxon>Hordeinae</taxon>
        <taxon>Hordeum</taxon>
    </lineage>
</organism>
<feature type="compositionally biased region" description="Low complexity" evidence="1">
    <location>
        <begin position="90"/>
        <end position="101"/>
    </location>
</feature>
<evidence type="ECO:0000313" key="2">
    <source>
        <dbReference type="EMBL" id="BAJ93010.1"/>
    </source>
</evidence>
<protein>
    <submittedName>
        <fullName evidence="2">Predicted protein</fullName>
    </submittedName>
</protein>
<accession>F2DD39</accession>
<feature type="region of interest" description="Disordered" evidence="1">
    <location>
        <begin position="31"/>
        <end position="101"/>
    </location>
</feature>
<dbReference type="EMBL" id="AK361806">
    <property type="protein sequence ID" value="BAJ93010.1"/>
    <property type="molecule type" value="mRNA"/>
</dbReference>